<keyword evidence="3" id="KW-1185">Reference proteome</keyword>
<dbReference type="InterPro" id="IPR013783">
    <property type="entry name" value="Ig-like_fold"/>
</dbReference>
<comment type="caution">
    <text evidence="2">The sequence shown here is derived from an EMBL/GenBank/DDBJ whole genome shotgun (WGS) entry which is preliminary data.</text>
</comment>
<reference evidence="2 3" key="1">
    <citation type="submission" date="2023-08" db="EMBL/GenBank/DDBJ databases">
        <authorList>
            <person name="Sharma P."/>
            <person name="Verma V."/>
            <person name="Mohan M.K."/>
            <person name="Dubey A.K."/>
        </authorList>
    </citation>
    <scope>NUCLEOTIDE SEQUENCE [LARGE SCALE GENOMIC DNA]</scope>
    <source>
        <strain evidence="2 3">ADP4</strain>
    </source>
</reference>
<sequence>MRRTMSSFSRAGFAALLALVVSLLGLAGASPASAADTPALAFTVDKTQATPGSDVTVTMTFTNTGTADVRFVWQSFQPTWETSSASGLKYTWKTCTADPGVTCTAGQGATYAVPIAPGATRKVTMTYTIGADSSCGYPDVAFYSYIYTEFAGGQPAKDGTYFTPATRVICPTTPPAGAQA</sequence>
<keyword evidence="1" id="KW-0732">Signal</keyword>
<name>A0ABU7WUN3_9ACTN</name>
<gene>
    <name evidence="2" type="ORF">RB636_16365</name>
</gene>
<feature type="signal peptide" evidence="1">
    <location>
        <begin position="1"/>
        <end position="34"/>
    </location>
</feature>
<dbReference type="RefSeq" id="WP_030998636.1">
    <property type="nucleotide sequence ID" value="NZ_JAVFKM010000007.1"/>
</dbReference>
<evidence type="ECO:0000256" key="1">
    <source>
        <dbReference type="SAM" id="SignalP"/>
    </source>
</evidence>
<feature type="chain" id="PRO_5046787608" description="DUF11 domain-containing protein" evidence="1">
    <location>
        <begin position="35"/>
        <end position="180"/>
    </location>
</feature>
<dbReference type="Gene3D" id="2.60.40.10">
    <property type="entry name" value="Immunoglobulins"/>
    <property type="match status" value="1"/>
</dbReference>
<organism evidence="2 3">
    <name type="scientific">Streptomyces chrestomyceticus</name>
    <dbReference type="NCBI Taxonomy" id="68185"/>
    <lineage>
        <taxon>Bacteria</taxon>
        <taxon>Bacillati</taxon>
        <taxon>Actinomycetota</taxon>
        <taxon>Actinomycetes</taxon>
        <taxon>Kitasatosporales</taxon>
        <taxon>Streptomycetaceae</taxon>
        <taxon>Streptomyces</taxon>
    </lineage>
</organism>
<dbReference type="GeneID" id="95619991"/>
<protein>
    <recommendedName>
        <fullName evidence="4">DUF11 domain-containing protein</fullName>
    </recommendedName>
</protein>
<evidence type="ECO:0000313" key="3">
    <source>
        <dbReference type="Proteomes" id="UP001348265"/>
    </source>
</evidence>
<proteinExistence type="predicted"/>
<evidence type="ECO:0008006" key="4">
    <source>
        <dbReference type="Google" id="ProtNLM"/>
    </source>
</evidence>
<evidence type="ECO:0000313" key="2">
    <source>
        <dbReference type="EMBL" id="MEF3114744.1"/>
    </source>
</evidence>
<accession>A0ABU7WUN3</accession>
<dbReference type="Proteomes" id="UP001348265">
    <property type="component" value="Unassembled WGS sequence"/>
</dbReference>
<dbReference type="EMBL" id="JAVFKM010000007">
    <property type="protein sequence ID" value="MEF3114744.1"/>
    <property type="molecule type" value="Genomic_DNA"/>
</dbReference>